<dbReference type="SUPFAM" id="SSF51695">
    <property type="entry name" value="PLC-like phosphodiesterases"/>
    <property type="match status" value="1"/>
</dbReference>
<evidence type="ECO:0000313" key="1">
    <source>
        <dbReference type="EMBL" id="MBD8490933.1"/>
    </source>
</evidence>
<accession>A0ABR9AQ70</accession>
<protein>
    <submittedName>
        <fullName evidence="1">Phosphatidylinositol-specific phospholipase C1-like protein</fullName>
    </submittedName>
</protein>
<dbReference type="Pfam" id="PF16670">
    <property type="entry name" value="PI-PLC-C1"/>
    <property type="match status" value="1"/>
</dbReference>
<comment type="caution">
    <text evidence="1">The sequence shown here is derived from an EMBL/GenBank/DDBJ whole genome shotgun (WGS) entry which is preliminary data.</text>
</comment>
<sequence length="328" mass="37178">MNELQVIGSHNSYKIGIEQPVLDFIAKKDSMTALSLAYEHIPLSDQLDLGLRNLEMDVFHDPQGGRYKHPKAIAMLNARGISTLPFDEANKLNEPGLKMFHVQDIDFRSHHLLFKDGLKELLSWSKQNPKHSPIIILINAKDDNSPEVTPALPFTAAALDSIDLEIRAVMPAEKLITPDLVRGDHISLEEAVTTNGWPALDEVRGRFLFVLDEKEVKINRYLEMHPNLQNAALFVNIKEGNPNAGFRIINDPVKNHDHIKDLVSKGYMIRTRADAGTLEARHNDYNRFEQAKSSGAQVISTDYYVPSKLFESEFQVRFEDGSFERERP</sequence>
<gene>
    <name evidence="1" type="ORF">IFO69_19425</name>
</gene>
<dbReference type="InterPro" id="IPR032075">
    <property type="entry name" value="PI-PLC-C1"/>
</dbReference>
<dbReference type="Gene3D" id="3.20.20.190">
    <property type="entry name" value="Phosphatidylinositol (PI) phosphodiesterase"/>
    <property type="match status" value="1"/>
</dbReference>
<dbReference type="InterPro" id="IPR017946">
    <property type="entry name" value="PLC-like_Pdiesterase_TIM-brl"/>
</dbReference>
<keyword evidence="2" id="KW-1185">Reference proteome</keyword>
<organism evidence="1 2">
    <name type="scientific">Echinicola arenosa</name>
    <dbReference type="NCBI Taxonomy" id="2774144"/>
    <lineage>
        <taxon>Bacteria</taxon>
        <taxon>Pseudomonadati</taxon>
        <taxon>Bacteroidota</taxon>
        <taxon>Cytophagia</taxon>
        <taxon>Cytophagales</taxon>
        <taxon>Cyclobacteriaceae</taxon>
        <taxon>Echinicola</taxon>
    </lineage>
</organism>
<name>A0ABR9AQ70_9BACT</name>
<dbReference type="CDD" id="cd08589">
    <property type="entry name" value="PI-PLCc_SaPLC1_like"/>
    <property type="match status" value="1"/>
</dbReference>
<proteinExistence type="predicted"/>
<reference evidence="1 2" key="1">
    <citation type="submission" date="2020-09" db="EMBL/GenBank/DDBJ databases">
        <title>Echinicola sp. CAU 1574 isolated from sand of Sido Beach.</title>
        <authorList>
            <person name="Kim W."/>
        </authorList>
    </citation>
    <scope>NUCLEOTIDE SEQUENCE [LARGE SCALE GENOMIC DNA]</scope>
    <source>
        <strain evidence="1 2">CAU 1574</strain>
    </source>
</reference>
<evidence type="ECO:0000313" key="2">
    <source>
        <dbReference type="Proteomes" id="UP000647133"/>
    </source>
</evidence>
<dbReference type="Proteomes" id="UP000647133">
    <property type="component" value="Unassembled WGS sequence"/>
</dbReference>
<dbReference type="EMBL" id="JACYTQ010000009">
    <property type="protein sequence ID" value="MBD8490933.1"/>
    <property type="molecule type" value="Genomic_DNA"/>
</dbReference>